<dbReference type="Proteomes" id="UP001234581">
    <property type="component" value="Unassembled WGS sequence"/>
</dbReference>
<dbReference type="CDD" id="cd05992">
    <property type="entry name" value="PB1"/>
    <property type="match status" value="1"/>
</dbReference>
<feature type="compositionally biased region" description="Low complexity" evidence="1">
    <location>
        <begin position="494"/>
        <end position="513"/>
    </location>
</feature>
<dbReference type="Pfam" id="PF15411">
    <property type="entry name" value="PH_10"/>
    <property type="match status" value="1"/>
</dbReference>
<protein>
    <recommendedName>
        <fullName evidence="6">Rho guanine nucleotide exchange factor scd1</fullName>
    </recommendedName>
</protein>
<dbReference type="Pfam" id="PF00621">
    <property type="entry name" value="RhoGEF"/>
    <property type="match status" value="1"/>
</dbReference>
<feature type="region of interest" description="Disordered" evidence="1">
    <location>
        <begin position="487"/>
        <end position="513"/>
    </location>
</feature>
<evidence type="ECO:0000259" key="3">
    <source>
        <dbReference type="PROSITE" id="PS51745"/>
    </source>
</evidence>
<dbReference type="Gene3D" id="1.20.900.10">
    <property type="entry name" value="Dbl homology (DH) domain"/>
    <property type="match status" value="1"/>
</dbReference>
<dbReference type="GO" id="GO:0031106">
    <property type="term" value="P:septin ring organization"/>
    <property type="evidence" value="ECO:0007669"/>
    <property type="project" value="TreeGrafter"/>
</dbReference>
<keyword evidence="5" id="KW-1185">Reference proteome</keyword>
<dbReference type="SMART" id="SM00666">
    <property type="entry name" value="PB1"/>
    <property type="match status" value="1"/>
</dbReference>
<dbReference type="AlphaFoldDB" id="A0AAD7XWD4"/>
<feature type="region of interest" description="Disordered" evidence="1">
    <location>
        <begin position="557"/>
        <end position="651"/>
    </location>
</feature>
<organism evidence="4 5">
    <name type="scientific">Lichtheimia ornata</name>
    <dbReference type="NCBI Taxonomy" id="688661"/>
    <lineage>
        <taxon>Eukaryota</taxon>
        <taxon>Fungi</taxon>
        <taxon>Fungi incertae sedis</taxon>
        <taxon>Mucoromycota</taxon>
        <taxon>Mucoromycotina</taxon>
        <taxon>Mucoromycetes</taxon>
        <taxon>Mucorales</taxon>
        <taxon>Lichtheimiaceae</taxon>
        <taxon>Lichtheimia</taxon>
    </lineage>
</organism>
<evidence type="ECO:0000259" key="2">
    <source>
        <dbReference type="PROSITE" id="PS50010"/>
    </source>
</evidence>
<dbReference type="GO" id="GO:0030010">
    <property type="term" value="P:establishment of cell polarity"/>
    <property type="evidence" value="ECO:0007669"/>
    <property type="project" value="TreeGrafter"/>
</dbReference>
<dbReference type="GO" id="GO:0000935">
    <property type="term" value="C:division septum"/>
    <property type="evidence" value="ECO:0007669"/>
    <property type="project" value="TreeGrafter"/>
</dbReference>
<dbReference type="GO" id="GO:0005737">
    <property type="term" value="C:cytoplasm"/>
    <property type="evidence" value="ECO:0007669"/>
    <property type="project" value="TreeGrafter"/>
</dbReference>
<dbReference type="Gene3D" id="3.10.20.90">
    <property type="entry name" value="Phosphatidylinositol 3-kinase Catalytic Subunit, Chain A, domain 1"/>
    <property type="match status" value="1"/>
</dbReference>
<dbReference type="GO" id="GO:0005634">
    <property type="term" value="C:nucleus"/>
    <property type="evidence" value="ECO:0007669"/>
    <property type="project" value="TreeGrafter"/>
</dbReference>
<dbReference type="InterPro" id="IPR036872">
    <property type="entry name" value="CH_dom_sf"/>
</dbReference>
<dbReference type="RefSeq" id="XP_058340331.1">
    <property type="nucleotide sequence ID" value="XM_058488911.1"/>
</dbReference>
<dbReference type="PROSITE" id="PS50010">
    <property type="entry name" value="DH_2"/>
    <property type="match status" value="1"/>
</dbReference>
<dbReference type="InterPro" id="IPR011993">
    <property type="entry name" value="PH-like_dom_sf"/>
</dbReference>
<dbReference type="GO" id="GO:0035556">
    <property type="term" value="P:intracellular signal transduction"/>
    <property type="evidence" value="ECO:0007669"/>
    <property type="project" value="InterPro"/>
</dbReference>
<dbReference type="Gene3D" id="2.30.29.30">
    <property type="entry name" value="Pleckstrin-homology domain (PH domain)/Phosphotyrosine-binding domain (PTB)"/>
    <property type="match status" value="1"/>
</dbReference>
<dbReference type="InterPro" id="IPR035899">
    <property type="entry name" value="DBL_dom_sf"/>
</dbReference>
<dbReference type="CDD" id="cd00160">
    <property type="entry name" value="RhoGEF"/>
    <property type="match status" value="1"/>
</dbReference>
<dbReference type="PROSITE" id="PS51745">
    <property type="entry name" value="PB1"/>
    <property type="match status" value="1"/>
</dbReference>
<dbReference type="InterPro" id="IPR053793">
    <property type="entry name" value="PB1-like"/>
</dbReference>
<dbReference type="PANTHER" id="PTHR47339">
    <property type="entry name" value="CELL DIVISION CONTROL PROTEIN 24"/>
    <property type="match status" value="1"/>
</dbReference>
<dbReference type="PANTHER" id="PTHR47339:SF1">
    <property type="entry name" value="CELL DIVISION CONTROL PROTEIN 24"/>
    <property type="match status" value="1"/>
</dbReference>
<feature type="compositionally biased region" description="Polar residues" evidence="1">
    <location>
        <begin position="625"/>
        <end position="635"/>
    </location>
</feature>
<dbReference type="InterPro" id="IPR010481">
    <property type="entry name" value="Cdc24/Scd1_N"/>
</dbReference>
<feature type="domain" description="PB1" evidence="3">
    <location>
        <begin position="674"/>
        <end position="760"/>
    </location>
</feature>
<dbReference type="GeneID" id="83216318"/>
<dbReference type="InterPro" id="IPR000219">
    <property type="entry name" value="DH_dom"/>
</dbReference>
<reference evidence="4 5" key="1">
    <citation type="submission" date="2023-03" db="EMBL/GenBank/DDBJ databases">
        <title>Genome sequence of Lichtheimia ornata CBS 291.66.</title>
        <authorList>
            <person name="Mohabir J.T."/>
            <person name="Shea T.P."/>
            <person name="Kurbessoian T."/>
            <person name="Berby B."/>
            <person name="Fontaine J."/>
            <person name="Livny J."/>
            <person name="Gnirke A."/>
            <person name="Stajich J.E."/>
            <person name="Cuomo C.A."/>
        </authorList>
    </citation>
    <scope>NUCLEOTIDE SEQUENCE [LARGE SCALE GENOMIC DNA]</scope>
    <source>
        <strain evidence="4">CBS 291.66</strain>
    </source>
</reference>
<proteinExistence type="predicted"/>
<evidence type="ECO:0008006" key="6">
    <source>
        <dbReference type="Google" id="ProtNLM"/>
    </source>
</evidence>
<evidence type="ECO:0000313" key="5">
    <source>
        <dbReference type="Proteomes" id="UP001234581"/>
    </source>
</evidence>
<dbReference type="GO" id="GO:0005085">
    <property type="term" value="F:guanyl-nucleotide exchange factor activity"/>
    <property type="evidence" value="ECO:0007669"/>
    <property type="project" value="InterPro"/>
</dbReference>
<dbReference type="InterPro" id="IPR000270">
    <property type="entry name" value="PB1_dom"/>
</dbReference>
<dbReference type="PROSITE" id="PS00741">
    <property type="entry name" value="DH_1"/>
    <property type="match status" value="1"/>
</dbReference>
<gene>
    <name evidence="4" type="ORF">O0I10_008911</name>
</gene>
<comment type="caution">
    <text evidence="4">The sequence shown here is derived from an EMBL/GenBank/DDBJ whole genome shotgun (WGS) entry which is preliminary data.</text>
</comment>
<sequence>MAVSSTIYQRCRSVLDGLAAVPGCASFGIQRLSETNISDGSKAEMNDDYIPRPFYHLWKLCRDGAILNHLCNLLEPQHAIDVQSCKKHKKPVYRFIIVCQNHLNLREDELFTVSEMYKDNTNTFVKVVNTLNKLLILLNERGILTSEYPPPTKERPTPSSLRDKVVFELLDTERKYVHDLETMQNYAKELGSILSLNTVHHIFSNLSALVDFQLRFLLYAEYHAEFPNQSSFGQCIVNLEDAFSVYEPYCANLQHALDLVIQWTPQMTSTSIEPTYELPSFLIKPVQRVCKYPLLMEQLIKNTPEDWPHYKDLEQAMEAIQRVAFKVNETRRTQENKQRVKELKERVSDWRGVTDVDKQCGALLLHDRVYIHQSNNIPRQVAAHLFEKTIVLCVESTKKTKKKKDGMLDMLGLIGFGGIVQVIDSNELGKPLSLQIFFSSVKDGQFDLETFTMEFLNDERLAQWETAIKKQAQKAAKKRPLTRLVIGSSPATPIPQQQQHLAYQQQQQHPPTQEYDHELLSPTFVSYASMNRLPIRGPYYEQFGDMLSEESHYSSSMATYHHGNDTLPSPPSPSYSTSRLHAHQLPPSPPQTGCDPAASPSMARHHHYYHHHHPGPLSPMPTTPTPFNRQESTYDGFNGGIRNRSQSSPNLHFHAQPQQQYQNNSTAPKAVRTSSTVRVKLHYSRNGTFVFYAPRNINLHDLRVLAERKTRVNNLGGDYLKFRDEDGDLVTINSDEDIALAFDSAPSDDAAVHLYISYSS</sequence>
<feature type="compositionally biased region" description="Basic residues" evidence="1">
    <location>
        <begin position="603"/>
        <end position="614"/>
    </location>
</feature>
<name>A0AAD7XWD4_9FUNG</name>
<evidence type="ECO:0000313" key="4">
    <source>
        <dbReference type="EMBL" id="KAJ8655418.1"/>
    </source>
</evidence>
<dbReference type="SUPFAM" id="SSF48065">
    <property type="entry name" value="DBL homology domain (DH-domain)"/>
    <property type="match status" value="1"/>
</dbReference>
<dbReference type="Gene3D" id="1.10.418.10">
    <property type="entry name" value="Calponin-like domain"/>
    <property type="match status" value="1"/>
</dbReference>
<evidence type="ECO:0000256" key="1">
    <source>
        <dbReference type="SAM" id="MobiDB-lite"/>
    </source>
</evidence>
<dbReference type="InterPro" id="IPR053026">
    <property type="entry name" value="CDC42_GEF"/>
</dbReference>
<dbReference type="EMBL" id="JARTCD010000049">
    <property type="protein sequence ID" value="KAJ8655418.1"/>
    <property type="molecule type" value="Genomic_DNA"/>
</dbReference>
<dbReference type="SMART" id="SM00325">
    <property type="entry name" value="RhoGEF"/>
    <property type="match status" value="1"/>
</dbReference>
<dbReference type="InterPro" id="IPR001331">
    <property type="entry name" value="GDS_CDC24_CS"/>
</dbReference>
<feature type="domain" description="DH" evidence="2">
    <location>
        <begin position="161"/>
        <end position="330"/>
    </location>
</feature>
<dbReference type="Pfam" id="PF00564">
    <property type="entry name" value="PB1"/>
    <property type="match status" value="1"/>
</dbReference>
<accession>A0AAD7XWD4</accession>
<dbReference type="SUPFAM" id="SSF54277">
    <property type="entry name" value="CAD &amp; PB1 domains"/>
    <property type="match status" value="1"/>
</dbReference>
<dbReference type="GO" id="GO:0043332">
    <property type="term" value="C:mating projection tip"/>
    <property type="evidence" value="ECO:0007669"/>
    <property type="project" value="TreeGrafter"/>
</dbReference>
<dbReference type="Pfam" id="PF06395">
    <property type="entry name" value="CDC24"/>
    <property type="match status" value="1"/>
</dbReference>